<dbReference type="STRING" id="1797690.A3B23_02965"/>
<feature type="transmembrane region" description="Helical" evidence="1">
    <location>
        <begin position="21"/>
        <end position="45"/>
    </location>
</feature>
<evidence type="ECO:0000313" key="3">
    <source>
        <dbReference type="Proteomes" id="UP000178744"/>
    </source>
</evidence>
<proteinExistence type="predicted"/>
<reference evidence="2 3" key="1">
    <citation type="journal article" date="2016" name="Nat. Commun.">
        <title>Thousands of microbial genomes shed light on interconnected biogeochemical processes in an aquifer system.</title>
        <authorList>
            <person name="Anantharaman K."/>
            <person name="Brown C.T."/>
            <person name="Hug L.A."/>
            <person name="Sharon I."/>
            <person name="Castelle C.J."/>
            <person name="Probst A.J."/>
            <person name="Thomas B.C."/>
            <person name="Singh A."/>
            <person name="Wilkins M.J."/>
            <person name="Karaoz U."/>
            <person name="Brodie E.L."/>
            <person name="Williams K.H."/>
            <person name="Hubbard S.S."/>
            <person name="Banfield J.F."/>
        </authorList>
    </citation>
    <scope>NUCLEOTIDE SEQUENCE [LARGE SCALE GENOMIC DNA]</scope>
</reference>
<keyword evidence="1" id="KW-1133">Transmembrane helix</keyword>
<organism evidence="2 3">
    <name type="scientific">Candidatus Colwellbacteria bacterium RIFCSPLOWO2_01_FULL_48_10</name>
    <dbReference type="NCBI Taxonomy" id="1797690"/>
    <lineage>
        <taxon>Bacteria</taxon>
        <taxon>Candidatus Colwelliibacteriota</taxon>
    </lineage>
</organism>
<dbReference type="Proteomes" id="UP000178744">
    <property type="component" value="Unassembled WGS sequence"/>
</dbReference>
<dbReference type="AlphaFoldDB" id="A0A1G1Z650"/>
<name>A0A1G1Z650_9BACT</name>
<sequence length="141" mass="14976">MKIHNSKFIIRDSSNRGFITLVSVLIAGAVGVAAATSLILLGIGFSRTSFSIEQSNQAKALANACAEEALQQIRSSTPFTGSGNLSLGQGTCNYTVTSLGGQIRHIEAYGTVGDIVRRVEADIDKITPDINITSWQEVADF</sequence>
<keyword evidence="1" id="KW-0472">Membrane</keyword>
<gene>
    <name evidence="2" type="ORF">A3B23_02965</name>
</gene>
<evidence type="ECO:0000256" key="1">
    <source>
        <dbReference type="SAM" id="Phobius"/>
    </source>
</evidence>
<comment type="caution">
    <text evidence="2">The sequence shown here is derived from an EMBL/GenBank/DDBJ whole genome shotgun (WGS) entry which is preliminary data.</text>
</comment>
<evidence type="ECO:0000313" key="2">
    <source>
        <dbReference type="EMBL" id="OGY60014.1"/>
    </source>
</evidence>
<accession>A0A1G1Z650</accession>
<dbReference type="EMBL" id="MHIY01000011">
    <property type="protein sequence ID" value="OGY60014.1"/>
    <property type="molecule type" value="Genomic_DNA"/>
</dbReference>
<protein>
    <submittedName>
        <fullName evidence="2">Uncharacterized protein</fullName>
    </submittedName>
</protein>
<keyword evidence="1" id="KW-0812">Transmembrane</keyword>